<evidence type="ECO:0000259" key="11">
    <source>
        <dbReference type="PROSITE" id="PS50053"/>
    </source>
</evidence>
<dbReference type="SUPFAM" id="SSF56112">
    <property type="entry name" value="Protein kinase-like (PK-like)"/>
    <property type="match status" value="1"/>
</dbReference>
<feature type="repeat" description="ANK" evidence="8">
    <location>
        <begin position="953"/>
        <end position="985"/>
    </location>
</feature>
<dbReference type="GO" id="GO:0004674">
    <property type="term" value="F:protein serine/threonine kinase activity"/>
    <property type="evidence" value="ECO:0007669"/>
    <property type="project" value="UniProtKB-KW"/>
</dbReference>
<dbReference type="Pfam" id="PF12796">
    <property type="entry name" value="Ank_2"/>
    <property type="match status" value="6"/>
</dbReference>
<dbReference type="InterPro" id="IPR011009">
    <property type="entry name" value="Kinase-like_dom_sf"/>
</dbReference>
<evidence type="ECO:0000256" key="7">
    <source>
        <dbReference type="ARBA" id="ARBA00023043"/>
    </source>
</evidence>
<keyword evidence="13" id="KW-1185">Reference proteome</keyword>
<gene>
    <name evidence="12" type="primary">ANK1</name>
    <name evidence="12" type="ORF">SNAT2548_LOCUS13082</name>
</gene>
<dbReference type="Gene3D" id="3.30.200.20">
    <property type="entry name" value="Phosphorylase Kinase, domain 1"/>
    <property type="match status" value="1"/>
</dbReference>
<dbReference type="Gene3D" id="1.10.510.10">
    <property type="entry name" value="Transferase(Phosphotransferase) domain 1"/>
    <property type="match status" value="1"/>
</dbReference>
<dbReference type="Gene3D" id="3.10.20.90">
    <property type="entry name" value="Phosphatidylinositol 3-kinase Catalytic Subunit, Chain A, domain 1"/>
    <property type="match status" value="1"/>
</dbReference>
<dbReference type="InterPro" id="IPR029071">
    <property type="entry name" value="Ubiquitin-like_domsf"/>
</dbReference>
<dbReference type="GO" id="GO:0005524">
    <property type="term" value="F:ATP binding"/>
    <property type="evidence" value="ECO:0007669"/>
    <property type="project" value="UniProtKB-KW"/>
</dbReference>
<name>A0A812M5Z8_9DINO</name>
<dbReference type="InterPro" id="IPR002110">
    <property type="entry name" value="Ankyrin_rpt"/>
</dbReference>
<feature type="repeat" description="ANK" evidence="8">
    <location>
        <begin position="650"/>
        <end position="682"/>
    </location>
</feature>
<dbReference type="Pfam" id="PF00069">
    <property type="entry name" value="Pkinase"/>
    <property type="match status" value="1"/>
</dbReference>
<dbReference type="SUPFAM" id="SSF54236">
    <property type="entry name" value="Ubiquitin-like"/>
    <property type="match status" value="1"/>
</dbReference>
<evidence type="ECO:0000256" key="5">
    <source>
        <dbReference type="ARBA" id="ARBA00022777"/>
    </source>
</evidence>
<dbReference type="SUPFAM" id="SSF48403">
    <property type="entry name" value="Ankyrin repeat"/>
    <property type="match status" value="2"/>
</dbReference>
<feature type="repeat" description="ANK" evidence="8">
    <location>
        <begin position="584"/>
        <end position="616"/>
    </location>
</feature>
<dbReference type="OrthoDB" id="409969at2759"/>
<keyword evidence="5" id="KW-0418">Kinase</keyword>
<dbReference type="PROSITE" id="PS50011">
    <property type="entry name" value="PROTEIN_KINASE_DOM"/>
    <property type="match status" value="1"/>
</dbReference>
<proteinExistence type="predicted"/>
<dbReference type="PANTHER" id="PTHR24171">
    <property type="entry name" value="ANKYRIN REPEAT DOMAIN-CONTAINING PROTEIN 39-RELATED"/>
    <property type="match status" value="1"/>
</dbReference>
<dbReference type="InterPro" id="IPR036770">
    <property type="entry name" value="Ankyrin_rpt-contain_sf"/>
</dbReference>
<dbReference type="Gene3D" id="1.25.40.20">
    <property type="entry name" value="Ankyrin repeat-containing domain"/>
    <property type="match status" value="4"/>
</dbReference>
<feature type="region of interest" description="Disordered" evidence="9">
    <location>
        <begin position="1"/>
        <end position="34"/>
    </location>
</feature>
<keyword evidence="2" id="KW-0808">Transferase</keyword>
<feature type="repeat" description="ANK" evidence="8">
    <location>
        <begin position="987"/>
        <end position="1019"/>
    </location>
</feature>
<evidence type="ECO:0000256" key="6">
    <source>
        <dbReference type="ARBA" id="ARBA00022840"/>
    </source>
</evidence>
<dbReference type="InterPro" id="IPR000719">
    <property type="entry name" value="Prot_kinase_dom"/>
</dbReference>
<feature type="domain" description="Ubiquitin-like" evidence="11">
    <location>
        <begin position="37"/>
        <end position="108"/>
    </location>
</feature>
<evidence type="ECO:0000256" key="3">
    <source>
        <dbReference type="ARBA" id="ARBA00022737"/>
    </source>
</evidence>
<keyword evidence="4" id="KW-0547">Nucleotide-binding</keyword>
<evidence type="ECO:0000313" key="12">
    <source>
        <dbReference type="EMBL" id="CAE7255930.1"/>
    </source>
</evidence>
<keyword evidence="7 8" id="KW-0040">ANK repeat</keyword>
<dbReference type="InterPro" id="IPR000626">
    <property type="entry name" value="Ubiquitin-like_dom"/>
</dbReference>
<dbReference type="PRINTS" id="PR01415">
    <property type="entry name" value="ANKYRIN"/>
</dbReference>
<reference evidence="12" key="1">
    <citation type="submission" date="2021-02" db="EMBL/GenBank/DDBJ databases">
        <authorList>
            <person name="Dougan E. K."/>
            <person name="Rhodes N."/>
            <person name="Thang M."/>
            <person name="Chan C."/>
        </authorList>
    </citation>
    <scope>NUCLEOTIDE SEQUENCE</scope>
</reference>
<dbReference type="FunFam" id="1.10.510.10:FF:000624">
    <property type="entry name" value="Mitogen-activated protein kinase"/>
    <property type="match status" value="1"/>
</dbReference>
<feature type="repeat" description="ANK" evidence="8">
    <location>
        <begin position="1021"/>
        <end position="1053"/>
    </location>
</feature>
<sequence length="1080" mass="117910">MDSDELKLADDSSARAETEDPEGEEDQSPPSIRGRDITLTLRLLSGREVQISINEDATMAELRRYIEKTLALPAHLTRLYRGQEQVTAGYDSTLEKAGIEEECVLTVVSVVSEEFEEVTLEGFGQQLLPARLRKVKLSGACAFWRHYTFRDAMLGDKISIRCVKQAFSDEEWAGNLVKEIYLLQHFKHENILKLLDVPPAFEDFNDICIMVEHMDIDLASVLRSSQELTEEHCQYLTYQILRALSYMHSAGVIHHQLKPRVVMVNKNCHVKLTDFLDALPANAVHFDDGDHNRWYRAPELILNQDWTTLKLSGACDAWSVGCILAEMYQRKPLIQSRDAVIHVQSILKLLGAPKEDEMEWVTNLKAREFVARQSELLPAIDPGTWTAPLGLAETSGSLVKGIKRRLEAVVAQPRFRQRLLSDQGVLENDAFLELPQTLQLVIANFSDDAEQARLLVTACASDQTDDAERCLQQPVDPDSVKDGLTALQTAALNNADGCGELLLEARASVDLGMQTNGATPLFIASEHGSLSLVQMLIEARANANAAMSTDGASPLLIASQNGHLEIVRVLLEAGADKDLARTSDGHTPLHMACHFGMVEMMRFLIGVGANEHAVASDGATLLFTACEFGETEAAHFLLEARADPEKAKANGATPLFVASENGHVSTVRELLEARGDTDRVMASDGATPLLIAAQNGHDEVVSILLAAGADKETCRTSDGSTPLFMASQFGQLAVVRMLVERGASANCRRTFDGATPLLIACENDYLDVVRWLLDQNVDVDQAKQHGASALFISCEFGHTDIVELLLGRRADIFKSMSSDAASPALIAAQNGHLQALQMLDRAGADMGAARSDNSTPLMMACQFGRLDVVRFLVQSRCDPGQLRTSDGATSLFVSSEHDRWDTVRFLLEARADPEQGKANGATPLFVASESGHLRTVRELLEARVDTERAMTSDGATSLLIAAQNGHDEVVSMLLAAGADKETCRTSDGSTPLSMASQFGQLAVVRMLVENGASANCRRTFDGATPLLIACENDCLDVVRWLLDQNVDADQANAAGTTPLRMAEDLGHEHLKQVLLAARDR</sequence>
<feature type="repeat" description="ANK" evidence="8">
    <location>
        <begin position="852"/>
        <end position="884"/>
    </location>
</feature>
<feature type="repeat" description="ANK" evidence="8">
    <location>
        <begin position="752"/>
        <end position="784"/>
    </location>
</feature>
<feature type="domain" description="Protein kinase" evidence="10">
    <location>
        <begin position="132"/>
        <end position="432"/>
    </location>
</feature>
<feature type="repeat" description="ANK" evidence="8">
    <location>
        <begin position="516"/>
        <end position="548"/>
    </location>
</feature>
<feature type="compositionally biased region" description="Basic and acidic residues" evidence="9">
    <location>
        <begin position="1"/>
        <end position="18"/>
    </location>
</feature>
<dbReference type="SMART" id="SM00248">
    <property type="entry name" value="ANK"/>
    <property type="match status" value="17"/>
</dbReference>
<feature type="repeat" description="ANK" evidence="8">
    <location>
        <begin position="684"/>
        <end position="716"/>
    </location>
</feature>
<feature type="repeat" description="ANK" evidence="8">
    <location>
        <begin position="550"/>
        <end position="582"/>
    </location>
</feature>
<evidence type="ECO:0000259" key="10">
    <source>
        <dbReference type="PROSITE" id="PS50011"/>
    </source>
</evidence>
<dbReference type="PROSITE" id="PS50053">
    <property type="entry name" value="UBIQUITIN_2"/>
    <property type="match status" value="1"/>
</dbReference>
<evidence type="ECO:0000256" key="1">
    <source>
        <dbReference type="ARBA" id="ARBA00022527"/>
    </source>
</evidence>
<accession>A0A812M5Z8</accession>
<keyword evidence="3" id="KW-0677">Repeat</keyword>
<dbReference type="CDD" id="cd17039">
    <property type="entry name" value="Ubl_ubiquitin_like"/>
    <property type="match status" value="1"/>
</dbReference>
<organism evidence="12 13">
    <name type="scientific">Symbiodinium natans</name>
    <dbReference type="NCBI Taxonomy" id="878477"/>
    <lineage>
        <taxon>Eukaryota</taxon>
        <taxon>Sar</taxon>
        <taxon>Alveolata</taxon>
        <taxon>Dinophyceae</taxon>
        <taxon>Suessiales</taxon>
        <taxon>Symbiodiniaceae</taxon>
        <taxon>Symbiodinium</taxon>
    </lineage>
</organism>
<dbReference type="PROSITE" id="PS50088">
    <property type="entry name" value="ANK_REPEAT"/>
    <property type="match status" value="14"/>
</dbReference>
<dbReference type="PROSITE" id="PS50297">
    <property type="entry name" value="ANK_REP_REGION"/>
    <property type="match status" value="13"/>
</dbReference>
<dbReference type="Proteomes" id="UP000604046">
    <property type="component" value="Unassembled WGS sequence"/>
</dbReference>
<feature type="repeat" description="ANK" evidence="8">
    <location>
        <begin position="785"/>
        <end position="812"/>
    </location>
</feature>
<evidence type="ECO:0000256" key="9">
    <source>
        <dbReference type="SAM" id="MobiDB-lite"/>
    </source>
</evidence>
<feature type="repeat" description="ANK" evidence="8">
    <location>
        <begin position="819"/>
        <end position="851"/>
    </location>
</feature>
<keyword evidence="1" id="KW-0723">Serine/threonine-protein kinase</keyword>
<dbReference type="Pfam" id="PF13637">
    <property type="entry name" value="Ank_4"/>
    <property type="match status" value="1"/>
</dbReference>
<keyword evidence="6" id="KW-0067">ATP-binding</keyword>
<dbReference type="AlphaFoldDB" id="A0A812M5Z8"/>
<evidence type="ECO:0000256" key="8">
    <source>
        <dbReference type="PROSITE-ProRule" id="PRU00023"/>
    </source>
</evidence>
<protein>
    <submittedName>
        <fullName evidence="12">ANK1 protein</fullName>
    </submittedName>
</protein>
<evidence type="ECO:0000256" key="4">
    <source>
        <dbReference type="ARBA" id="ARBA00022741"/>
    </source>
</evidence>
<feature type="repeat" description="ANK" evidence="8">
    <location>
        <begin position="718"/>
        <end position="750"/>
    </location>
</feature>
<feature type="repeat" description="ANK" evidence="8">
    <location>
        <begin position="919"/>
        <end position="951"/>
    </location>
</feature>
<dbReference type="EMBL" id="CAJNDS010001336">
    <property type="protein sequence ID" value="CAE7255930.1"/>
    <property type="molecule type" value="Genomic_DNA"/>
</dbReference>
<evidence type="ECO:0000256" key="2">
    <source>
        <dbReference type="ARBA" id="ARBA00022679"/>
    </source>
</evidence>
<dbReference type="Pfam" id="PF00023">
    <property type="entry name" value="Ank"/>
    <property type="match status" value="1"/>
</dbReference>
<comment type="caution">
    <text evidence="12">The sequence shown here is derived from an EMBL/GenBank/DDBJ whole genome shotgun (WGS) entry which is preliminary data.</text>
</comment>
<evidence type="ECO:0000313" key="13">
    <source>
        <dbReference type="Proteomes" id="UP000604046"/>
    </source>
</evidence>